<organism evidence="1 2">
    <name type="scientific">Candidatus Magasanikbacteria bacterium CG10_big_fil_rev_8_21_14_0_10_36_32</name>
    <dbReference type="NCBI Taxonomy" id="1974646"/>
    <lineage>
        <taxon>Bacteria</taxon>
        <taxon>Candidatus Magasanikiibacteriota</taxon>
    </lineage>
</organism>
<proteinExistence type="predicted"/>
<dbReference type="EMBL" id="PFBV01000003">
    <property type="protein sequence ID" value="PIT88300.1"/>
    <property type="molecule type" value="Genomic_DNA"/>
</dbReference>
<dbReference type="Proteomes" id="UP000231426">
    <property type="component" value="Unassembled WGS sequence"/>
</dbReference>
<reference evidence="2" key="1">
    <citation type="submission" date="2017-09" db="EMBL/GenBank/DDBJ databases">
        <title>Depth-based differentiation of microbial function through sediment-hosted aquifers and enrichment of novel symbionts in the deep terrestrial subsurface.</title>
        <authorList>
            <person name="Probst A.J."/>
            <person name="Ladd B."/>
            <person name="Jarett J.K."/>
            <person name="Geller-Mcgrath D.E."/>
            <person name="Sieber C.M.K."/>
            <person name="Emerson J.B."/>
            <person name="Anantharaman K."/>
            <person name="Thomas B.C."/>
            <person name="Malmstrom R."/>
            <person name="Stieglmeier M."/>
            <person name="Klingl A."/>
            <person name="Woyke T."/>
            <person name="Ryan C.M."/>
            <person name="Banfield J.F."/>
        </authorList>
    </citation>
    <scope>NUCLEOTIDE SEQUENCE [LARGE SCALE GENOMIC DNA]</scope>
</reference>
<comment type="caution">
    <text evidence="1">The sequence shown here is derived from an EMBL/GenBank/DDBJ whole genome shotgun (WGS) entry which is preliminary data.</text>
</comment>
<sequence>MIEKSGFIDQIKNKIFAKEVEPIMIPGEIFDPEKELIDIRQLPHEERKEALEEYKEKLAYQKEGFAEMQVKLIELVRQNSDATFEELNDKALEIGYNFGFTENQQRIIQFILEQYMEKHQQIRELRKSYPDDKELFKAIFGREPKGDLEVIESPIILYFRLHNEVDYTVIRSGAYKDNRGITDEDIKSAIKSRGVNIQQININYNGEQMVLKNIICAEQARGIEFNFDRQATFRHEEQHAIENLLVDTKASDMMPFLKAQNDDERQKTWRGFLQDRCRRFQAYTKDEILAFLRGGNRKLKSIYEQLTCLSEKEGLYDFLTRFGETDREYVTKMPENFQPTALKILEDVYSRDNFNKLIKNGLNAYTRLVKGGYSKEMAINLLSTEPLVKWLTVTKRMLENKK</sequence>
<gene>
    <name evidence="1" type="ORF">COU29_00715</name>
</gene>
<evidence type="ECO:0000313" key="1">
    <source>
        <dbReference type="EMBL" id="PIT88300.1"/>
    </source>
</evidence>
<evidence type="ECO:0000313" key="2">
    <source>
        <dbReference type="Proteomes" id="UP000231426"/>
    </source>
</evidence>
<dbReference type="AlphaFoldDB" id="A0A2M6W6B6"/>
<accession>A0A2M6W6B6</accession>
<protein>
    <submittedName>
        <fullName evidence="1">Uncharacterized protein</fullName>
    </submittedName>
</protein>
<name>A0A2M6W6B6_9BACT</name>